<evidence type="ECO:0000313" key="1">
    <source>
        <dbReference type="EMBL" id="NQE37541.1"/>
    </source>
</evidence>
<evidence type="ECO:0000313" key="2">
    <source>
        <dbReference type="Proteomes" id="UP000702425"/>
    </source>
</evidence>
<protein>
    <recommendedName>
        <fullName evidence="3">DUF2778 domain-containing protein</fullName>
    </recommendedName>
</protein>
<reference evidence="1 2" key="1">
    <citation type="journal article" date="2020" name="Sci. Rep.">
        <title>A novel cyanobacterial geosmin producer, revising GeoA distribution and dispersion patterns in Bacteria.</title>
        <authorList>
            <person name="Churro C."/>
            <person name="Semedo-Aguiar A.P."/>
            <person name="Silva A.D."/>
            <person name="Pereira-Leal J.B."/>
            <person name="Leite R.B."/>
        </authorList>
    </citation>
    <scope>NUCLEOTIDE SEQUENCE [LARGE SCALE GENOMIC DNA]</scope>
    <source>
        <strain evidence="1 2">IPMA8</strain>
    </source>
</reference>
<name>A0ABX2D4G0_9CYAN</name>
<proteinExistence type="predicted"/>
<comment type="caution">
    <text evidence="1">The sequence shown here is derived from an EMBL/GenBank/DDBJ whole genome shotgun (WGS) entry which is preliminary data.</text>
</comment>
<dbReference type="RefSeq" id="WP_172191662.1">
    <property type="nucleotide sequence ID" value="NZ_CAWPPK010000041.1"/>
</dbReference>
<accession>A0ABX2D4G0</accession>
<organism evidence="1 2">
    <name type="scientific">Microcoleus asticus IPMA8</name>
    <dbReference type="NCBI Taxonomy" id="2563858"/>
    <lineage>
        <taxon>Bacteria</taxon>
        <taxon>Bacillati</taxon>
        <taxon>Cyanobacteriota</taxon>
        <taxon>Cyanophyceae</taxon>
        <taxon>Oscillatoriophycideae</taxon>
        <taxon>Oscillatoriales</taxon>
        <taxon>Microcoleaceae</taxon>
        <taxon>Microcoleus</taxon>
        <taxon>Microcoleus asticus</taxon>
    </lineage>
</organism>
<dbReference type="Proteomes" id="UP000702425">
    <property type="component" value="Unassembled WGS sequence"/>
</dbReference>
<evidence type="ECO:0008006" key="3">
    <source>
        <dbReference type="Google" id="ProtNLM"/>
    </source>
</evidence>
<dbReference type="EMBL" id="SRRZ01000135">
    <property type="protein sequence ID" value="NQE37541.1"/>
    <property type="molecule type" value="Genomic_DNA"/>
</dbReference>
<keyword evidence="2" id="KW-1185">Reference proteome</keyword>
<sequence length="144" mass="16011">MHELIFTMNLAQSPELIYGNLQLIYPSGEAIDYVATSGCADWQRPGDEWVRGKGPIPAGEYEIPSEPYYLETRGVEGDFFHITPDPVVSEHGTRAELGLHFDANHPGSAGCVVLKNQEGWRWFCDRMASIANLGVKSLPLTVKY</sequence>
<gene>
    <name evidence="1" type="ORF">E5S67_05314</name>
</gene>